<comment type="similarity">
    <text evidence="1">Belongs to the fantastic four family.</text>
</comment>
<dbReference type="AlphaFoldDB" id="A0AA86RYG7"/>
<feature type="compositionally biased region" description="Acidic residues" evidence="2">
    <location>
        <begin position="246"/>
        <end position="289"/>
    </location>
</feature>
<feature type="region of interest" description="Disordered" evidence="2">
    <location>
        <begin position="34"/>
        <end position="62"/>
    </location>
</feature>
<feature type="region of interest" description="Disordered" evidence="2">
    <location>
        <begin position="246"/>
        <end position="306"/>
    </location>
</feature>
<dbReference type="PANTHER" id="PTHR33155">
    <property type="entry name" value="FANTASTIC FOUR-LIKE PROTEIN (DUF3049)"/>
    <property type="match status" value="1"/>
</dbReference>
<dbReference type="Proteomes" id="UP001189624">
    <property type="component" value="Chromosome 1"/>
</dbReference>
<evidence type="ECO:0000256" key="1">
    <source>
        <dbReference type="ARBA" id="ARBA00008690"/>
    </source>
</evidence>
<evidence type="ECO:0000313" key="4">
    <source>
        <dbReference type="EMBL" id="CAJ1905331.1"/>
    </source>
</evidence>
<accession>A0AA86RYG7</accession>
<reference evidence="4" key="1">
    <citation type="submission" date="2023-10" db="EMBL/GenBank/DDBJ databases">
        <authorList>
            <person name="Domelevo Entfellner J.-B."/>
        </authorList>
    </citation>
    <scope>NUCLEOTIDE SEQUENCE</scope>
</reference>
<keyword evidence="5" id="KW-1185">Reference proteome</keyword>
<evidence type="ECO:0000313" key="5">
    <source>
        <dbReference type="Proteomes" id="UP001189624"/>
    </source>
</evidence>
<dbReference type="Gramene" id="rna-AYBTSS11_LOCUS3282">
    <property type="protein sequence ID" value="CAJ1905331.1"/>
    <property type="gene ID" value="gene-AYBTSS11_LOCUS3282"/>
</dbReference>
<organism evidence="4 5">
    <name type="scientific">Sphenostylis stenocarpa</name>
    <dbReference type="NCBI Taxonomy" id="92480"/>
    <lineage>
        <taxon>Eukaryota</taxon>
        <taxon>Viridiplantae</taxon>
        <taxon>Streptophyta</taxon>
        <taxon>Embryophyta</taxon>
        <taxon>Tracheophyta</taxon>
        <taxon>Spermatophyta</taxon>
        <taxon>Magnoliopsida</taxon>
        <taxon>eudicotyledons</taxon>
        <taxon>Gunneridae</taxon>
        <taxon>Pentapetalae</taxon>
        <taxon>rosids</taxon>
        <taxon>fabids</taxon>
        <taxon>Fabales</taxon>
        <taxon>Fabaceae</taxon>
        <taxon>Papilionoideae</taxon>
        <taxon>50 kb inversion clade</taxon>
        <taxon>NPAAA clade</taxon>
        <taxon>indigoferoid/millettioid clade</taxon>
        <taxon>Phaseoleae</taxon>
        <taxon>Sphenostylis</taxon>
    </lineage>
</organism>
<dbReference type="Pfam" id="PF11250">
    <property type="entry name" value="FAF"/>
    <property type="match status" value="1"/>
</dbReference>
<evidence type="ECO:0000256" key="2">
    <source>
        <dbReference type="SAM" id="MobiDB-lite"/>
    </source>
</evidence>
<dbReference type="PANTHER" id="PTHR33155:SF8">
    <property type="entry name" value="PROTEIN FANTASTIC FOUR 1"/>
    <property type="match status" value="1"/>
</dbReference>
<name>A0AA86RYG7_9FABA</name>
<dbReference type="InterPro" id="IPR021410">
    <property type="entry name" value="FAF"/>
</dbReference>
<dbReference type="InterPro" id="IPR046431">
    <property type="entry name" value="FAF_dom"/>
</dbReference>
<gene>
    <name evidence="4" type="ORF">AYBTSS11_LOCUS3282</name>
</gene>
<feature type="domain" description="FAF" evidence="3">
    <location>
        <begin position="184"/>
        <end position="236"/>
    </location>
</feature>
<evidence type="ECO:0000259" key="3">
    <source>
        <dbReference type="Pfam" id="PF11250"/>
    </source>
</evidence>
<proteinExistence type="inferred from homology"/>
<protein>
    <recommendedName>
        <fullName evidence="3">FAF domain-containing protein</fullName>
    </recommendedName>
</protein>
<feature type="compositionally biased region" description="Low complexity" evidence="2">
    <location>
        <begin position="42"/>
        <end position="53"/>
    </location>
</feature>
<dbReference type="EMBL" id="OY731398">
    <property type="protein sequence ID" value="CAJ1905331.1"/>
    <property type="molecule type" value="Genomic_DNA"/>
</dbReference>
<sequence>MSSSSLRQGLQSCLEPRVMEPRVLSLKLALQQGSNFSQPSPTTTNNNNTNTNTVSLSSLSDSLEKPLTNYECDENDSESKDGSSWSILQTLSLSSHCPDKTEDAVYVPPAVKRSSSFLSDKSLEMCTESLGSETGSNAGERTDDISLFSFDTSTCFTSNTTTTTTDITTAVTSCKSKRVNRASKFPPPLTTISDLGGVQVRPRREGGRLILQAVASPSNRPYFRAEREDGRLRLCLYERFSDSEDEVCDDEEGVEEQEEENEYEENREEECGAEDSGTDEESVENVEDEMGVKKFSRPSSCKESGKRDIFGDVLANLSFPLYLSVSE</sequence>